<evidence type="ECO:0000313" key="2">
    <source>
        <dbReference type="EMBL" id="ORX15291.1"/>
    </source>
</evidence>
<dbReference type="InterPro" id="IPR006847">
    <property type="entry name" value="IF2_N"/>
</dbReference>
<accession>A0A1X2FA16</accession>
<dbReference type="Proteomes" id="UP000193317">
    <property type="component" value="Unassembled WGS sequence"/>
</dbReference>
<comment type="caution">
    <text evidence="2">The sequence shown here is derived from an EMBL/GenBank/DDBJ whole genome shotgun (WGS) entry which is preliminary data.</text>
</comment>
<dbReference type="OrthoDB" id="9811804at2"/>
<protein>
    <recommendedName>
        <fullName evidence="1">Translation initiation factor IF-2 N-terminal domain-containing protein</fullName>
    </recommendedName>
</protein>
<name>A0A1X2FA16_MYCSZ</name>
<dbReference type="EMBL" id="LQPW01000017">
    <property type="protein sequence ID" value="ORX15291.1"/>
    <property type="molecule type" value="Genomic_DNA"/>
</dbReference>
<organism evidence="2 3">
    <name type="scientific">Mycobacterium szulgai</name>
    <dbReference type="NCBI Taxonomy" id="1787"/>
    <lineage>
        <taxon>Bacteria</taxon>
        <taxon>Bacillati</taxon>
        <taxon>Actinomycetota</taxon>
        <taxon>Actinomycetes</taxon>
        <taxon>Mycobacteriales</taxon>
        <taxon>Mycobacteriaceae</taxon>
        <taxon>Mycobacterium</taxon>
    </lineage>
</organism>
<gene>
    <name evidence="2" type="ORF">AWC27_19410</name>
</gene>
<sequence length="247" mass="27807">MRLDPPPKHAMRVHELAKELGWPPGRLVDELRSRGEWVKSAMSTLEAPVVRDIRRDYAAASPEADPEKSLEPAFYGDSADLAAITSEPDETFAEALARVKAEPSRHQKSATSKANRWRSPVLQALLDEIIAQRSGHLGQSSGEPFRWELKKAEQWHMQWAKACLTGLDDEDPIVIQWIRLSGGQRPHLAAELSSADITPEEAGLRLGYGGRIDLRMDTLYARFRDRRITRSEVIVAVRQWRQNNATG</sequence>
<reference evidence="2 3" key="1">
    <citation type="submission" date="2016-01" db="EMBL/GenBank/DDBJ databases">
        <title>The new phylogeny of the genus Mycobacterium.</title>
        <authorList>
            <person name="Tarcisio F."/>
            <person name="Conor M."/>
            <person name="Antonella G."/>
            <person name="Elisabetta G."/>
            <person name="Giulia F.S."/>
            <person name="Sara T."/>
            <person name="Anna F."/>
            <person name="Clotilde B."/>
            <person name="Roberto B."/>
            <person name="Veronica D.S."/>
            <person name="Fabio R."/>
            <person name="Monica P."/>
            <person name="Olivier J."/>
            <person name="Enrico T."/>
            <person name="Nicola S."/>
        </authorList>
    </citation>
    <scope>NUCLEOTIDE SEQUENCE [LARGE SCALE GENOMIC DNA]</scope>
    <source>
        <strain evidence="2 3">DSM 44166</strain>
    </source>
</reference>
<dbReference type="Pfam" id="PF04760">
    <property type="entry name" value="IF2_N"/>
    <property type="match status" value="1"/>
</dbReference>
<evidence type="ECO:0000313" key="3">
    <source>
        <dbReference type="Proteomes" id="UP000193317"/>
    </source>
</evidence>
<evidence type="ECO:0000259" key="1">
    <source>
        <dbReference type="Pfam" id="PF04760"/>
    </source>
</evidence>
<dbReference type="AlphaFoldDB" id="A0A1X2FA16"/>
<keyword evidence="3" id="KW-1185">Reference proteome</keyword>
<dbReference type="Gene3D" id="1.10.10.2480">
    <property type="match status" value="1"/>
</dbReference>
<dbReference type="RefSeq" id="WP_085669387.1">
    <property type="nucleotide sequence ID" value="NZ_JACKRU010000688.1"/>
</dbReference>
<feature type="domain" description="Translation initiation factor IF-2 N-terminal" evidence="1">
    <location>
        <begin position="11"/>
        <end position="57"/>
    </location>
</feature>
<proteinExistence type="predicted"/>